<keyword evidence="3" id="KW-0813">Transport</keyword>
<dbReference type="RefSeq" id="WP_344169425.1">
    <property type="nucleotide sequence ID" value="NZ_BAAABV010000032.1"/>
</dbReference>
<sequence>MGYGGSSRALVLGHLLRACGVMALITWLYYLAPLDYGFGAVAVVALAGGLVLFGWLVLRQVGAIARSVHPRLRAMEAMAAAVPLFLVLFASTYVLLSRDRPASFSEPLSRTDALYFAVTVFATVGFGDIAPADGAARALTTVQMVADLIVVGLVAKVLLGAVQTGLSRQPERSGP</sequence>
<comment type="caution">
    <text evidence="3">The sequence shown here is derived from an EMBL/GenBank/DDBJ whole genome shotgun (WGS) entry which is preliminary data.</text>
</comment>
<reference evidence="3 4" key="1">
    <citation type="journal article" date="2019" name="Int. J. Syst. Evol. Microbiol.">
        <title>The Global Catalogue of Microorganisms (GCM) 10K type strain sequencing project: providing services to taxonomists for standard genome sequencing and annotation.</title>
        <authorList>
            <consortium name="The Broad Institute Genomics Platform"/>
            <consortium name="The Broad Institute Genome Sequencing Center for Infectious Disease"/>
            <person name="Wu L."/>
            <person name="Ma J."/>
        </authorList>
    </citation>
    <scope>NUCLEOTIDE SEQUENCE [LARGE SCALE GENOMIC DNA]</scope>
    <source>
        <strain evidence="3 4">JCM 4505</strain>
    </source>
</reference>
<organism evidence="3 4">
    <name type="scientific">Streptomyces polychromogenes</name>
    <dbReference type="NCBI Taxonomy" id="67342"/>
    <lineage>
        <taxon>Bacteria</taxon>
        <taxon>Bacillati</taxon>
        <taxon>Actinomycetota</taxon>
        <taxon>Actinomycetes</taxon>
        <taxon>Kitasatosporales</taxon>
        <taxon>Streptomycetaceae</taxon>
        <taxon>Streptomyces</taxon>
    </lineage>
</organism>
<evidence type="ECO:0000313" key="4">
    <source>
        <dbReference type="Proteomes" id="UP001501867"/>
    </source>
</evidence>
<keyword evidence="1" id="KW-0472">Membrane</keyword>
<dbReference type="GO" id="GO:0034220">
    <property type="term" value="P:monoatomic ion transmembrane transport"/>
    <property type="evidence" value="ECO:0007669"/>
    <property type="project" value="UniProtKB-KW"/>
</dbReference>
<keyword evidence="1" id="KW-0812">Transmembrane</keyword>
<feature type="transmembrane region" description="Helical" evidence="1">
    <location>
        <begin position="77"/>
        <end position="94"/>
    </location>
</feature>
<dbReference type="EMBL" id="BAAABV010000032">
    <property type="protein sequence ID" value="GAA0323129.1"/>
    <property type="molecule type" value="Genomic_DNA"/>
</dbReference>
<evidence type="ECO:0000259" key="2">
    <source>
        <dbReference type="Pfam" id="PF07885"/>
    </source>
</evidence>
<feature type="transmembrane region" description="Helical" evidence="1">
    <location>
        <begin position="144"/>
        <end position="166"/>
    </location>
</feature>
<dbReference type="InterPro" id="IPR013099">
    <property type="entry name" value="K_chnl_dom"/>
</dbReference>
<feature type="domain" description="Potassium channel" evidence="2">
    <location>
        <begin position="84"/>
        <end position="160"/>
    </location>
</feature>
<keyword evidence="3" id="KW-0406">Ion transport</keyword>
<protein>
    <submittedName>
        <fullName evidence="3">Potassium channel family protein</fullName>
    </submittedName>
</protein>
<gene>
    <name evidence="3" type="ORF">GCM10010302_72840</name>
</gene>
<keyword evidence="1" id="KW-1133">Transmembrane helix</keyword>
<accession>A0ABN0W200</accession>
<feature type="transmembrane region" description="Helical" evidence="1">
    <location>
        <begin position="9"/>
        <end position="30"/>
    </location>
</feature>
<keyword evidence="3" id="KW-0407">Ion channel</keyword>
<proteinExistence type="predicted"/>
<dbReference type="Gene3D" id="1.10.287.70">
    <property type="match status" value="1"/>
</dbReference>
<dbReference type="Pfam" id="PF07885">
    <property type="entry name" value="Ion_trans_2"/>
    <property type="match status" value="1"/>
</dbReference>
<name>A0ABN0W200_9ACTN</name>
<evidence type="ECO:0000313" key="3">
    <source>
        <dbReference type="EMBL" id="GAA0323129.1"/>
    </source>
</evidence>
<evidence type="ECO:0000256" key="1">
    <source>
        <dbReference type="SAM" id="Phobius"/>
    </source>
</evidence>
<dbReference type="SUPFAM" id="SSF81324">
    <property type="entry name" value="Voltage-gated potassium channels"/>
    <property type="match status" value="1"/>
</dbReference>
<feature type="transmembrane region" description="Helical" evidence="1">
    <location>
        <begin position="114"/>
        <end position="132"/>
    </location>
</feature>
<keyword evidence="4" id="KW-1185">Reference proteome</keyword>
<feature type="transmembrane region" description="Helical" evidence="1">
    <location>
        <begin position="36"/>
        <end position="57"/>
    </location>
</feature>
<dbReference type="Proteomes" id="UP001501867">
    <property type="component" value="Unassembled WGS sequence"/>
</dbReference>